<organism evidence="1 2">
    <name type="scientific">Candidatus Clostridium stratigraminis</name>
    <dbReference type="NCBI Taxonomy" id="3381661"/>
    <lineage>
        <taxon>Bacteria</taxon>
        <taxon>Bacillati</taxon>
        <taxon>Bacillota</taxon>
        <taxon>Clostridia</taxon>
        <taxon>Eubacteriales</taxon>
        <taxon>Clostridiaceae</taxon>
        <taxon>Clostridium</taxon>
    </lineage>
</organism>
<accession>A0ABW8T662</accession>
<proteinExistence type="predicted"/>
<dbReference type="EMBL" id="JBJHZZ010000004">
    <property type="protein sequence ID" value="MFL0247145.1"/>
    <property type="molecule type" value="Genomic_DNA"/>
</dbReference>
<protein>
    <submittedName>
        <fullName evidence="1">Uncharacterized protein</fullName>
    </submittedName>
</protein>
<gene>
    <name evidence="1" type="ORF">ACJDUG_09180</name>
</gene>
<evidence type="ECO:0000313" key="1">
    <source>
        <dbReference type="EMBL" id="MFL0247145.1"/>
    </source>
</evidence>
<comment type="caution">
    <text evidence="1">The sequence shown here is derived from an EMBL/GenBank/DDBJ whole genome shotgun (WGS) entry which is preliminary data.</text>
</comment>
<keyword evidence="2" id="KW-1185">Reference proteome</keyword>
<name>A0ABW8T662_9CLOT</name>
<evidence type="ECO:0000313" key="2">
    <source>
        <dbReference type="Proteomes" id="UP001623591"/>
    </source>
</evidence>
<dbReference type="RefSeq" id="WP_406769589.1">
    <property type="nucleotide sequence ID" value="NZ_JBJHZZ010000004.1"/>
</dbReference>
<sequence length="135" mass="15928">MEKTNWINSLYNPSEGPINYHSNAALLHRFYDDEHFNALVQSVINLAEGKPVLESIKTPFKDLQGKECQFIKYQEIVDYMDSPKMYGKNFPFIDDAESNFTYVVVFWNKDKNQYELHHIEIALRLLPNGQHYPRI</sequence>
<reference evidence="1 2" key="1">
    <citation type="submission" date="2024-11" db="EMBL/GenBank/DDBJ databases">
        <authorList>
            <person name="Heng Y.C."/>
            <person name="Lim A.C.H."/>
            <person name="Lee J.K.Y."/>
            <person name="Kittelmann S."/>
        </authorList>
    </citation>
    <scope>NUCLEOTIDE SEQUENCE [LARGE SCALE GENOMIC DNA]</scope>
    <source>
        <strain evidence="1 2">WILCCON 0185</strain>
    </source>
</reference>
<dbReference type="Proteomes" id="UP001623591">
    <property type="component" value="Unassembled WGS sequence"/>
</dbReference>